<proteinExistence type="predicted"/>
<organism evidence="1 2">
    <name type="scientific">Vreelandella lionensis</name>
    <dbReference type="NCBI Taxonomy" id="1144478"/>
    <lineage>
        <taxon>Bacteria</taxon>
        <taxon>Pseudomonadati</taxon>
        <taxon>Pseudomonadota</taxon>
        <taxon>Gammaproteobacteria</taxon>
        <taxon>Oceanospirillales</taxon>
        <taxon>Halomonadaceae</taxon>
        <taxon>Vreelandella</taxon>
    </lineage>
</organism>
<dbReference type="Proteomes" id="UP001614338">
    <property type="component" value="Unassembled WGS sequence"/>
</dbReference>
<reference evidence="1 2" key="1">
    <citation type="submission" date="2024-10" db="EMBL/GenBank/DDBJ databases">
        <title>The Natural Products Discovery Center: Release of the First 8490 Sequenced Strains for Exploring Actinobacteria Biosynthetic Diversity.</title>
        <authorList>
            <person name="Kalkreuter E."/>
            <person name="Kautsar S.A."/>
            <person name="Yang D."/>
            <person name="Bader C.D."/>
            <person name="Teijaro C.N."/>
            <person name="Fluegel L."/>
            <person name="Davis C.M."/>
            <person name="Simpson J.R."/>
            <person name="Lauterbach L."/>
            <person name="Steele A.D."/>
            <person name="Gui C."/>
            <person name="Meng S."/>
            <person name="Li G."/>
            <person name="Viehrig K."/>
            <person name="Ye F."/>
            <person name="Su P."/>
            <person name="Kiefer A.F."/>
            <person name="Nichols A."/>
            <person name="Cepeda A.J."/>
            <person name="Yan W."/>
            <person name="Fan B."/>
            <person name="Jiang Y."/>
            <person name="Adhikari A."/>
            <person name="Zheng C.-J."/>
            <person name="Schuster L."/>
            <person name="Cowan T.M."/>
            <person name="Smanski M.J."/>
            <person name="Chevrette M.G."/>
            <person name="De Carvalho L.P.S."/>
            <person name="Shen B."/>
        </authorList>
    </citation>
    <scope>NUCLEOTIDE SEQUENCE [LARGE SCALE GENOMIC DNA]</scope>
    <source>
        <strain evidence="1 2">NPDC077409</strain>
    </source>
</reference>
<evidence type="ECO:0000313" key="1">
    <source>
        <dbReference type="EMBL" id="MFI8750254.1"/>
    </source>
</evidence>
<sequence length="260" mass="28568">MTQWIAISKTEHAEQLYWPRDGYHFTKGQQVVPVVLAELGKLMPHYTLGFVKEQEAYVPVALIGLGQGNLYLHPEGKWLGSYVPAALRGYPFRLAKQEEQTVLCIDQEQLTDEPSAKPLFDEEGQLASSVAQTIEFLQKCEENRQLTAACVGKLATAGVIESWPLQIGRGEGQEPLQVNGLHRISEQALNALDAETLHGLRGGPLSLAYAQMLSTHQLSQLTQRAELLAKVAGAQDVPGNLDSVLDGADDDDELMFDFDS</sequence>
<protein>
    <submittedName>
        <fullName evidence="1">SapC family protein</fullName>
    </submittedName>
</protein>
<dbReference type="EMBL" id="JBITWC010000013">
    <property type="protein sequence ID" value="MFI8750254.1"/>
    <property type="molecule type" value="Genomic_DNA"/>
</dbReference>
<evidence type="ECO:0000313" key="2">
    <source>
        <dbReference type="Proteomes" id="UP001614338"/>
    </source>
</evidence>
<gene>
    <name evidence="1" type="ORF">ACIGG6_09640</name>
</gene>
<dbReference type="RefSeq" id="WP_399844156.1">
    <property type="nucleotide sequence ID" value="NZ_JBITWC010000013.1"/>
</dbReference>
<keyword evidence="2" id="KW-1185">Reference proteome</keyword>
<accession>A0ABW8BTJ2</accession>
<comment type="caution">
    <text evidence="1">The sequence shown here is derived from an EMBL/GenBank/DDBJ whole genome shotgun (WGS) entry which is preliminary data.</text>
</comment>
<dbReference type="InterPro" id="IPR010836">
    <property type="entry name" value="SapC"/>
</dbReference>
<name>A0ABW8BTJ2_9GAMM</name>
<dbReference type="Pfam" id="PF07277">
    <property type="entry name" value="SapC"/>
    <property type="match status" value="1"/>
</dbReference>